<name>A0A6I8W031_DROPS</name>
<evidence type="ECO:0000313" key="5">
    <source>
        <dbReference type="RefSeq" id="XP_033236687.1"/>
    </source>
</evidence>
<accession>A0A6I8W031</accession>
<evidence type="ECO:0000256" key="1">
    <source>
        <dbReference type="SAM" id="MobiDB-lite"/>
    </source>
</evidence>
<feature type="transmembrane region" description="Helical" evidence="2">
    <location>
        <begin position="314"/>
        <end position="332"/>
    </location>
</feature>
<dbReference type="ExpressionAtlas" id="A0A6I8W031">
    <property type="expression patterns" value="baseline"/>
</dbReference>
<gene>
    <name evidence="5" type="primary">LOC117184220</name>
</gene>
<reference evidence="5" key="2">
    <citation type="submission" date="2025-08" db="UniProtKB">
        <authorList>
            <consortium name="RefSeq"/>
        </authorList>
    </citation>
    <scope>IDENTIFICATION</scope>
    <source>
        <strain evidence="5">MV-25-SWS-2005</strain>
        <tissue evidence="5">Whole body</tissue>
    </source>
</reference>
<organism evidence="4 5">
    <name type="scientific">Drosophila pseudoobscura pseudoobscura</name>
    <name type="common">Fruit fly</name>
    <dbReference type="NCBI Taxonomy" id="46245"/>
    <lineage>
        <taxon>Eukaryota</taxon>
        <taxon>Metazoa</taxon>
        <taxon>Ecdysozoa</taxon>
        <taxon>Arthropoda</taxon>
        <taxon>Hexapoda</taxon>
        <taxon>Insecta</taxon>
        <taxon>Pterygota</taxon>
        <taxon>Neoptera</taxon>
        <taxon>Endopterygota</taxon>
        <taxon>Diptera</taxon>
        <taxon>Brachycera</taxon>
        <taxon>Muscomorpha</taxon>
        <taxon>Ephydroidea</taxon>
        <taxon>Drosophilidae</taxon>
        <taxon>Drosophila</taxon>
        <taxon>Sophophora</taxon>
    </lineage>
</organism>
<keyword evidence="2" id="KW-0812">Transmembrane</keyword>
<feature type="chain" id="PRO_5026131523" evidence="3">
    <location>
        <begin position="20"/>
        <end position="465"/>
    </location>
</feature>
<feature type="region of interest" description="Disordered" evidence="1">
    <location>
        <begin position="414"/>
        <end position="465"/>
    </location>
</feature>
<dbReference type="AlphaFoldDB" id="A0A6I8W031"/>
<feature type="transmembrane region" description="Helical" evidence="2">
    <location>
        <begin position="197"/>
        <end position="215"/>
    </location>
</feature>
<proteinExistence type="predicted"/>
<reference evidence="4" key="1">
    <citation type="submission" date="2024-06" db="UniProtKB">
        <authorList>
            <consortium name="RefSeq"/>
        </authorList>
    </citation>
    <scope>NUCLEOTIDE SEQUENCE [LARGE SCALE GENOMIC DNA]</scope>
    <source>
        <strain evidence="4">MV2-25</strain>
    </source>
</reference>
<dbReference type="RefSeq" id="XP_033236687.1">
    <property type="nucleotide sequence ID" value="XM_033380796.1"/>
</dbReference>
<feature type="signal peptide" evidence="3">
    <location>
        <begin position="1"/>
        <end position="19"/>
    </location>
</feature>
<keyword evidence="3" id="KW-0732">Signal</keyword>
<evidence type="ECO:0000256" key="2">
    <source>
        <dbReference type="SAM" id="Phobius"/>
    </source>
</evidence>
<keyword evidence="2" id="KW-0472">Membrane</keyword>
<sequence length="465" mass="52166">MKTGTIISCCLLIFNNVCCQSGSEQKLIDPHDGWSNFVMDFDQTLGESCPQCECPEMPQRSPAAIEDALSLVYFKKFVNLLFQRKSLQYDATATLYKRSLLFSLLPSQIEDLEHVQDARDLDILLTRILERAEAAPLVEGALGCAYAHQGMGVWALVTDILKDFTQLLKISEVQFMLLAALAALAVCIVHKSFRFRLISVILGGVLLCGYFHTYLECNRKLEVDAMLDVINSHQEPLSYDEMSWMQRLRNFVVRPSAEAEQRERLRKSSKLNRTYCLPDHVFIMYINDLFLKQLELLLEKMSQTMTKLTSGLSFPYNLIAPIFLVALVGYIIKLTFKYVISPRAWGTLLHTRPGHTDTPTMLQSQASIAGRETVGDCISGENLKMLLNVIGDTQKSVKQQLPAVSGVQELMGPLEAPSAEDKKPKLDVSNNSSSSSDSKSHSRSQTEEDGFTVVDDHEEDAIHNI</sequence>
<keyword evidence="2" id="KW-1133">Transmembrane helix</keyword>
<keyword evidence="4" id="KW-1185">Reference proteome</keyword>
<feature type="transmembrane region" description="Helical" evidence="2">
    <location>
        <begin position="173"/>
        <end position="190"/>
    </location>
</feature>
<evidence type="ECO:0000256" key="3">
    <source>
        <dbReference type="SAM" id="SignalP"/>
    </source>
</evidence>
<evidence type="ECO:0000313" key="4">
    <source>
        <dbReference type="Proteomes" id="UP000001819"/>
    </source>
</evidence>
<dbReference type="InParanoid" id="A0A6I8W031"/>
<dbReference type="KEGG" id="dpo:117184220"/>
<protein>
    <submittedName>
        <fullName evidence="5">Uncharacterized protein isoform X1</fullName>
    </submittedName>
</protein>
<dbReference type="FunCoup" id="A0A6I8W031">
    <property type="interactions" value="34"/>
</dbReference>
<dbReference type="Proteomes" id="UP000001819">
    <property type="component" value="Chromosome 2"/>
</dbReference>